<dbReference type="PANTHER" id="PTHR42834:SF1">
    <property type="entry name" value="ENDONUCLEASE_EXONUCLEASE_PHOSPHATASE FAMILY PROTEIN (AFU_ORTHOLOGUE AFUA_3G09210)"/>
    <property type="match status" value="1"/>
</dbReference>
<evidence type="ECO:0000259" key="1">
    <source>
        <dbReference type="Pfam" id="PF19580"/>
    </source>
</evidence>
<gene>
    <name evidence="2" type="ORF">IAC23_05275</name>
</gene>
<dbReference type="PANTHER" id="PTHR42834">
    <property type="entry name" value="ENDONUCLEASE/EXONUCLEASE/PHOSPHATASE FAMILY PROTEIN (AFU_ORTHOLOGUE AFUA_3G09210)"/>
    <property type="match status" value="1"/>
</dbReference>
<dbReference type="AlphaFoldDB" id="A0A9D9EEN8"/>
<reference evidence="2" key="2">
    <citation type="journal article" date="2021" name="PeerJ">
        <title>Extensive microbial diversity within the chicken gut microbiome revealed by metagenomics and culture.</title>
        <authorList>
            <person name="Gilroy R."/>
            <person name="Ravi A."/>
            <person name="Getino M."/>
            <person name="Pursley I."/>
            <person name="Horton D.L."/>
            <person name="Alikhan N.F."/>
            <person name="Baker D."/>
            <person name="Gharbi K."/>
            <person name="Hall N."/>
            <person name="Watson M."/>
            <person name="Adriaenssens E.M."/>
            <person name="Foster-Nyarko E."/>
            <person name="Jarju S."/>
            <person name="Secka A."/>
            <person name="Antonio M."/>
            <person name="Oren A."/>
            <person name="Chaudhuri R.R."/>
            <person name="La Ragione R."/>
            <person name="Hildebrand F."/>
            <person name="Pallen M.J."/>
        </authorList>
    </citation>
    <scope>NUCLEOTIDE SEQUENCE</scope>
    <source>
        <strain evidence="2">D5-748</strain>
    </source>
</reference>
<sequence length="315" mass="35672">MFWNLENFFDWKDGGCSGSDSEFSSFGERHWTRSRFYTKCNVIAKTFLWIEDEYGRIPDVAGFAEVENRFVLNALLNATALRKYDYDVVHYDSPDPRGIDVALIYRRSVFRKSVSRPVKVSSRHIHSPDGQGSVRYEDFRTRDILYVALQSGESDVSGESDGGRMIHFLVNHHPSKYGGEEVSAPKRMAAMETMISVCDSIGLADIVCMGDFNDTPDSPLFDFSGRNLVNKSDSLYKRGEGTIRYKGKRDLIDMFIVSTGMSGNSVMEICKVPFLTVWDNAYPGEKPFRTYSGPRYIGGVSDHCPVLLRIFSEMP</sequence>
<evidence type="ECO:0000313" key="2">
    <source>
        <dbReference type="EMBL" id="MBO8445091.1"/>
    </source>
</evidence>
<name>A0A9D9EEN8_9BACT</name>
<dbReference type="Gene3D" id="3.60.10.10">
    <property type="entry name" value="Endonuclease/exonuclease/phosphatase"/>
    <property type="match status" value="1"/>
</dbReference>
<dbReference type="EMBL" id="JADIMO010000063">
    <property type="protein sequence ID" value="MBO8445091.1"/>
    <property type="molecule type" value="Genomic_DNA"/>
</dbReference>
<accession>A0A9D9EEN8</accession>
<evidence type="ECO:0000313" key="3">
    <source>
        <dbReference type="Proteomes" id="UP000823619"/>
    </source>
</evidence>
<dbReference type="InterPro" id="IPR005135">
    <property type="entry name" value="Endo/exonuclease/phosphatase"/>
</dbReference>
<reference evidence="2" key="1">
    <citation type="submission" date="2020-10" db="EMBL/GenBank/DDBJ databases">
        <authorList>
            <person name="Gilroy R."/>
        </authorList>
    </citation>
    <scope>NUCLEOTIDE SEQUENCE</scope>
    <source>
        <strain evidence="2">D5-748</strain>
    </source>
</reference>
<dbReference type="SUPFAM" id="SSF56219">
    <property type="entry name" value="DNase I-like"/>
    <property type="match status" value="1"/>
</dbReference>
<organism evidence="2 3">
    <name type="scientific">Candidatus Cryptobacteroides merdavium</name>
    <dbReference type="NCBI Taxonomy" id="2840769"/>
    <lineage>
        <taxon>Bacteria</taxon>
        <taxon>Pseudomonadati</taxon>
        <taxon>Bacteroidota</taxon>
        <taxon>Bacteroidia</taxon>
        <taxon>Bacteroidales</taxon>
        <taxon>Candidatus Cryptobacteroides</taxon>
    </lineage>
</organism>
<dbReference type="Proteomes" id="UP000823619">
    <property type="component" value="Unassembled WGS sequence"/>
</dbReference>
<protein>
    <recommendedName>
        <fullName evidence="1">Endonuclease/exonuclease/phosphatase domain-containing protein</fullName>
    </recommendedName>
</protein>
<comment type="caution">
    <text evidence="2">The sequence shown here is derived from an EMBL/GenBank/DDBJ whole genome shotgun (WGS) entry which is preliminary data.</text>
</comment>
<dbReference type="Pfam" id="PF19580">
    <property type="entry name" value="Exo_endo_phos_3"/>
    <property type="match status" value="1"/>
</dbReference>
<feature type="domain" description="Endonuclease/exonuclease/phosphatase" evidence="1">
    <location>
        <begin position="2"/>
        <end position="310"/>
    </location>
</feature>
<dbReference type="InterPro" id="IPR036691">
    <property type="entry name" value="Endo/exonu/phosph_ase_sf"/>
</dbReference>
<proteinExistence type="predicted"/>
<dbReference type="GO" id="GO:0003824">
    <property type="term" value="F:catalytic activity"/>
    <property type="evidence" value="ECO:0007669"/>
    <property type="project" value="InterPro"/>
</dbReference>